<dbReference type="PANTHER" id="PTHR22744:SF17">
    <property type="entry name" value="BTB DOMAIN-CONTAINING PROTEIN"/>
    <property type="match status" value="1"/>
</dbReference>
<dbReference type="PROSITE" id="PS50097">
    <property type="entry name" value="BTB"/>
    <property type="match status" value="1"/>
</dbReference>
<dbReference type="Pfam" id="PF00651">
    <property type="entry name" value="BTB"/>
    <property type="match status" value="1"/>
</dbReference>
<dbReference type="SMART" id="SM00225">
    <property type="entry name" value="BTB"/>
    <property type="match status" value="1"/>
</dbReference>
<organism evidence="2 3">
    <name type="scientific">Pristionchus mayeri</name>
    <dbReference type="NCBI Taxonomy" id="1317129"/>
    <lineage>
        <taxon>Eukaryota</taxon>
        <taxon>Metazoa</taxon>
        <taxon>Ecdysozoa</taxon>
        <taxon>Nematoda</taxon>
        <taxon>Chromadorea</taxon>
        <taxon>Rhabditida</taxon>
        <taxon>Rhabditina</taxon>
        <taxon>Diplogasteromorpha</taxon>
        <taxon>Diplogasteroidea</taxon>
        <taxon>Neodiplogasteridae</taxon>
        <taxon>Pristionchus</taxon>
    </lineage>
</organism>
<dbReference type="InterPro" id="IPR000210">
    <property type="entry name" value="BTB/POZ_dom"/>
</dbReference>
<dbReference type="AlphaFoldDB" id="A0AAN4Z5V4"/>
<dbReference type="SUPFAM" id="SSF54695">
    <property type="entry name" value="POZ domain"/>
    <property type="match status" value="1"/>
</dbReference>
<sequence length="499" mass="56698">MASTSKQSDEASTSDSSPHEQLFQTVAAKGCECTGRDYELVKEFGSASLGTLNWGRVPFEFRLERIGVTDENHKDLILNVNCNNQAHDPHWRCSFTVTVECIIAQLNIFETAEHSMTANRTNNSMVIPIMRMTDGADAAKSAHFNIKIQMDSWAGNFPYVVQSFSEKTDLTDATLIVEGKHLYVSRAILALHSSFFNTLFYDHKFPDAAKKEFTLQDISYDDMETFLTLIYPNVANEQYRCISTVESIESMLALAERFGCDSLTRLMEKYLMGEMKVQIDGFTLARRLLISDRFRLSSPCSLLMEKLRCESDLQRLGDSEEYSELSKDLKAAILDMRMHRRSMDDSPASPDERLALEDDDAPLPIRFRASSQAIPRRRLPPPTITADTFFADVNRLSRVLPSLPISSRMIDQLESAVETLQGLSREEFGQIPNHRRFWIHTYGILPMLNASNHASLHHPAATFLTHVTRIREEYLQGASGSSARKRMRIRDFVLQRQSP</sequence>
<protein>
    <recommendedName>
        <fullName evidence="1">BTB domain-containing protein</fullName>
    </recommendedName>
</protein>
<gene>
    <name evidence="2" type="ORF">PMAYCL1PPCAC_01990</name>
</gene>
<proteinExistence type="predicted"/>
<evidence type="ECO:0000313" key="2">
    <source>
        <dbReference type="EMBL" id="GMR31795.1"/>
    </source>
</evidence>
<keyword evidence="3" id="KW-1185">Reference proteome</keyword>
<dbReference type="PANTHER" id="PTHR22744">
    <property type="entry name" value="HELIX LOOP HELIX PROTEIN 21-RELATED"/>
    <property type="match status" value="1"/>
</dbReference>
<dbReference type="Gene3D" id="3.30.710.10">
    <property type="entry name" value="Potassium Channel Kv1.1, Chain A"/>
    <property type="match status" value="1"/>
</dbReference>
<dbReference type="InterPro" id="IPR011333">
    <property type="entry name" value="SKP1/BTB/POZ_sf"/>
</dbReference>
<evidence type="ECO:0000313" key="3">
    <source>
        <dbReference type="Proteomes" id="UP001328107"/>
    </source>
</evidence>
<dbReference type="CDD" id="cd18186">
    <property type="entry name" value="BTB_POZ_ZBTB_KLHL-like"/>
    <property type="match status" value="1"/>
</dbReference>
<evidence type="ECO:0000259" key="1">
    <source>
        <dbReference type="PROSITE" id="PS50097"/>
    </source>
</evidence>
<comment type="caution">
    <text evidence="2">The sequence shown here is derived from an EMBL/GenBank/DDBJ whole genome shotgun (WGS) entry which is preliminary data.</text>
</comment>
<dbReference type="EMBL" id="BTRK01000001">
    <property type="protein sequence ID" value="GMR31795.1"/>
    <property type="molecule type" value="Genomic_DNA"/>
</dbReference>
<name>A0AAN4Z5V4_9BILA</name>
<dbReference type="Proteomes" id="UP001328107">
    <property type="component" value="Unassembled WGS sequence"/>
</dbReference>
<feature type="domain" description="BTB" evidence="1">
    <location>
        <begin position="171"/>
        <end position="231"/>
    </location>
</feature>
<reference evidence="3" key="1">
    <citation type="submission" date="2022-10" db="EMBL/GenBank/DDBJ databases">
        <title>Genome assembly of Pristionchus species.</title>
        <authorList>
            <person name="Yoshida K."/>
            <person name="Sommer R.J."/>
        </authorList>
    </citation>
    <scope>NUCLEOTIDE SEQUENCE [LARGE SCALE GENOMIC DNA]</scope>
    <source>
        <strain evidence="3">RS5460</strain>
    </source>
</reference>
<accession>A0AAN4Z5V4</accession>